<evidence type="ECO:0000256" key="2">
    <source>
        <dbReference type="SAM" id="Phobius"/>
    </source>
</evidence>
<dbReference type="AlphaFoldDB" id="A0A7W7HZX6"/>
<sequence length="457" mass="49072">MTEPEVPDTEQELAQLRAENERLRALVESRVPPDVPHRPRRRVGRWTAATVCLLIGCLLLPVGAVAVFARTVVFDTDRYVETVAPLAHDPAVRNAVADRITAEVFAALDIDGFTRRAIDAVVKQGAPAELTMLQQPMVNGVRSFARTQVHNAVSSDLFAQAWEQANRAAHAGLVAALRGNKGGAIEVENGNVSVNLGLFIQTIKPRLIEAGVPFADRIPAVNLSFPLLHSDEIPKIQRAASLLDRLAIPLVLFAFLLLALAVWLAPGRRRMLSIAGLGIALSLLLLLGGLAAGREYYLTHLPQNTLPTDAAAVVWDTLTAQFKVRLQTVVLVGVVIALGAWVVGPGELARGLRSGANRLILGARVGARRLGWRPTVVDRWVADHVAVLRAAALALIVIVYALWTRPTGSVVVWLTLALLGLLAVIELLRRGTDLPPAPDTEPGATPAMPREAVLPGT</sequence>
<comment type="caution">
    <text evidence="3">The sequence shown here is derived from an EMBL/GenBank/DDBJ whole genome shotgun (WGS) entry which is preliminary data.</text>
</comment>
<keyword evidence="4" id="KW-1185">Reference proteome</keyword>
<feature type="region of interest" description="Disordered" evidence="1">
    <location>
        <begin position="435"/>
        <end position="457"/>
    </location>
</feature>
<evidence type="ECO:0000256" key="1">
    <source>
        <dbReference type="SAM" id="MobiDB-lite"/>
    </source>
</evidence>
<feature type="transmembrane region" description="Helical" evidence="2">
    <location>
        <begin position="46"/>
        <end position="69"/>
    </location>
</feature>
<keyword evidence="2" id="KW-1133">Transmembrane helix</keyword>
<keyword evidence="2" id="KW-0812">Transmembrane</keyword>
<feature type="transmembrane region" description="Helical" evidence="2">
    <location>
        <begin position="410"/>
        <end position="428"/>
    </location>
</feature>
<organism evidence="3 4">
    <name type="scientific">Actinoplanes digitatis</name>
    <dbReference type="NCBI Taxonomy" id="1868"/>
    <lineage>
        <taxon>Bacteria</taxon>
        <taxon>Bacillati</taxon>
        <taxon>Actinomycetota</taxon>
        <taxon>Actinomycetes</taxon>
        <taxon>Micromonosporales</taxon>
        <taxon>Micromonosporaceae</taxon>
        <taxon>Actinoplanes</taxon>
    </lineage>
</organism>
<feature type="transmembrane region" description="Helical" evidence="2">
    <location>
        <begin position="272"/>
        <end position="292"/>
    </location>
</feature>
<evidence type="ECO:0000313" key="3">
    <source>
        <dbReference type="EMBL" id="MBB4763862.1"/>
    </source>
</evidence>
<dbReference type="Proteomes" id="UP000578112">
    <property type="component" value="Unassembled WGS sequence"/>
</dbReference>
<feature type="transmembrane region" description="Helical" evidence="2">
    <location>
        <begin position="246"/>
        <end position="265"/>
    </location>
</feature>
<keyword evidence="2" id="KW-0472">Membrane</keyword>
<evidence type="ECO:0000313" key="4">
    <source>
        <dbReference type="Proteomes" id="UP000578112"/>
    </source>
</evidence>
<accession>A0A7W7HZX6</accession>
<reference evidence="3 4" key="1">
    <citation type="submission" date="2020-08" db="EMBL/GenBank/DDBJ databases">
        <title>Sequencing the genomes of 1000 actinobacteria strains.</title>
        <authorList>
            <person name="Klenk H.-P."/>
        </authorList>
    </citation>
    <scope>NUCLEOTIDE SEQUENCE [LARGE SCALE GENOMIC DNA]</scope>
    <source>
        <strain evidence="3 4">DSM 43149</strain>
    </source>
</reference>
<protein>
    <submittedName>
        <fullName evidence="3">Multisubunit Na+/H+ antiporter MnhF subunit</fullName>
    </submittedName>
</protein>
<dbReference type="EMBL" id="JACHNH010000001">
    <property type="protein sequence ID" value="MBB4763862.1"/>
    <property type="molecule type" value="Genomic_DNA"/>
</dbReference>
<gene>
    <name evidence="3" type="ORF">BJ971_004418</name>
</gene>
<dbReference type="RefSeq" id="WP_184995115.1">
    <property type="nucleotide sequence ID" value="NZ_BOMK01000041.1"/>
</dbReference>
<proteinExistence type="predicted"/>
<feature type="transmembrane region" description="Helical" evidence="2">
    <location>
        <begin position="386"/>
        <end position="404"/>
    </location>
</feature>
<feature type="transmembrane region" description="Helical" evidence="2">
    <location>
        <begin position="324"/>
        <end position="344"/>
    </location>
</feature>
<name>A0A7W7HZX6_9ACTN</name>